<dbReference type="Proteomes" id="UP000245626">
    <property type="component" value="Unassembled WGS sequence"/>
</dbReference>
<dbReference type="EMBL" id="KZ819699">
    <property type="protein sequence ID" value="PWN54046.1"/>
    <property type="molecule type" value="Genomic_DNA"/>
</dbReference>
<name>A0ACD0P7V4_9BASI</name>
<keyword evidence="2" id="KW-1185">Reference proteome</keyword>
<organism evidence="1 2">
    <name type="scientific">Violaceomyces palustris</name>
    <dbReference type="NCBI Taxonomy" id="1673888"/>
    <lineage>
        <taxon>Eukaryota</taxon>
        <taxon>Fungi</taxon>
        <taxon>Dikarya</taxon>
        <taxon>Basidiomycota</taxon>
        <taxon>Ustilaginomycotina</taxon>
        <taxon>Ustilaginomycetes</taxon>
        <taxon>Violaceomycetales</taxon>
        <taxon>Violaceomycetaceae</taxon>
        <taxon>Violaceomyces</taxon>
    </lineage>
</organism>
<accession>A0ACD0P7V4</accession>
<sequence>MAPAPTVQDAAPVAVAVPSKATNKGSFVHPTDILPSGWPTATDLSGGAQPRRFEGTIYDVMVRGTIPKELHGTFYRIMPDYAEAPTYYKGGELNAPIDGDGTVAAFRFKDGNVDYRQRFVETDRFKVERRARKSMYGLYRNPYTHHPCVRQTVDSTANTNVVMHAGRFLAMKENGNAYELDPHTLKTLGYNPFKLPSKTMTAHPKQDAVTGNLVGFGYEAKGLATKDVYYFEVDTQGNIVHDLWLEAPWCAFIHDCALTPNYLVLMLWPFEADIERMKAGGHHWAYDYDKPITWITIPRGAKSKDEVKYWYWKNGMPIHTAAGYEDEKGRIIIDSSLVHGNAFPFFPPDSEEQRKRQEADGTPIAQFVRWTIDPSKDPNERLPDPEVVLDTPSEFPQIDNRFMGKEYSSAFINVFMPDRSDTGKNVFQGLNGLCHYRRKEGTADFYYAGDNCLIQEPVFSPRSKDAPEGDGFVLAIVDRLDANRSEVVIIDTRDFTKAVAAVQLPFAIRSGIHGQWIQGNTIPDFDTRGLVDLPKEEHWAPPEASAYDPNM</sequence>
<gene>
    <name evidence="1" type="ORF">IE53DRAFT_337811</name>
</gene>
<proteinExistence type="predicted"/>
<reference evidence="1 2" key="1">
    <citation type="journal article" date="2018" name="Mol. Biol. Evol.">
        <title>Broad Genomic Sampling Reveals a Smut Pathogenic Ancestry of the Fungal Clade Ustilaginomycotina.</title>
        <authorList>
            <person name="Kijpornyongpan T."/>
            <person name="Mondo S.J."/>
            <person name="Barry K."/>
            <person name="Sandor L."/>
            <person name="Lee J."/>
            <person name="Lipzen A."/>
            <person name="Pangilinan J."/>
            <person name="LaButti K."/>
            <person name="Hainaut M."/>
            <person name="Henrissat B."/>
            <person name="Grigoriev I.V."/>
            <person name="Spatafora J.W."/>
            <person name="Aime M.C."/>
        </authorList>
    </citation>
    <scope>NUCLEOTIDE SEQUENCE [LARGE SCALE GENOMIC DNA]</scope>
    <source>
        <strain evidence="1 2">SA 807</strain>
    </source>
</reference>
<protein>
    <submittedName>
        <fullName evidence="1">Carotenoid oxygenase</fullName>
    </submittedName>
</protein>
<evidence type="ECO:0000313" key="2">
    <source>
        <dbReference type="Proteomes" id="UP000245626"/>
    </source>
</evidence>
<evidence type="ECO:0000313" key="1">
    <source>
        <dbReference type="EMBL" id="PWN54046.1"/>
    </source>
</evidence>